<name>A0A9Q9YBF2_CYPCA</name>
<evidence type="ECO:0000313" key="2">
    <source>
        <dbReference type="RefSeq" id="XP_042617117.1"/>
    </source>
</evidence>
<feature type="compositionally biased region" description="Polar residues" evidence="1">
    <location>
        <begin position="139"/>
        <end position="149"/>
    </location>
</feature>
<dbReference type="AlphaFoldDB" id="A0A9Q9YBF2"/>
<feature type="compositionally biased region" description="Low complexity" evidence="1">
    <location>
        <begin position="97"/>
        <end position="108"/>
    </location>
</feature>
<proteinExistence type="predicted"/>
<feature type="compositionally biased region" description="Basic and acidic residues" evidence="1">
    <location>
        <begin position="160"/>
        <end position="172"/>
    </location>
</feature>
<organism evidence="2">
    <name type="scientific">Cyprinus carpio</name>
    <name type="common">Common carp</name>
    <dbReference type="NCBI Taxonomy" id="7962"/>
    <lineage>
        <taxon>Eukaryota</taxon>
        <taxon>Metazoa</taxon>
        <taxon>Chordata</taxon>
        <taxon>Craniata</taxon>
        <taxon>Vertebrata</taxon>
        <taxon>Euteleostomi</taxon>
        <taxon>Actinopterygii</taxon>
        <taxon>Neopterygii</taxon>
        <taxon>Teleostei</taxon>
        <taxon>Ostariophysi</taxon>
        <taxon>Cypriniformes</taxon>
        <taxon>Cyprinidae</taxon>
        <taxon>Cyprininae</taxon>
        <taxon>Cyprinus</taxon>
    </lineage>
</organism>
<dbReference type="RefSeq" id="XP_042617117.1">
    <property type="nucleotide sequence ID" value="XM_042761183.1"/>
</dbReference>
<protein>
    <submittedName>
        <fullName evidence="2">Glycoprotein gp100-like</fullName>
    </submittedName>
</protein>
<feature type="region of interest" description="Disordered" evidence="1">
    <location>
        <begin position="12"/>
        <end position="123"/>
    </location>
</feature>
<feature type="compositionally biased region" description="Low complexity" evidence="1">
    <location>
        <begin position="48"/>
        <end position="58"/>
    </location>
</feature>
<feature type="compositionally biased region" description="Pro residues" evidence="1">
    <location>
        <begin position="75"/>
        <end position="84"/>
    </location>
</feature>
<dbReference type="OrthoDB" id="8964749at2759"/>
<reference evidence="2" key="1">
    <citation type="submission" date="2025-08" db="UniProtKB">
        <authorList>
            <consortium name="RefSeq"/>
        </authorList>
    </citation>
    <scope>IDENTIFICATION</scope>
    <source>
        <tissue evidence="2">Muscle</tissue>
    </source>
</reference>
<accession>A0A9Q9YBF2</accession>
<dbReference type="KEGG" id="ccar:122145698"/>
<evidence type="ECO:0000256" key="1">
    <source>
        <dbReference type="SAM" id="MobiDB-lite"/>
    </source>
</evidence>
<dbReference type="Proteomes" id="UP001155660">
    <property type="component" value="Chromosome A7"/>
</dbReference>
<sequence length="172" mass="17963">MGDFGVVSYLADADGNVIVGPTAPVPTCRSTTPSNRSIPTPASPVTPTPTSTPANTNPQNKTTATPTHQNQTPGTPRPSAPPAQIPEYQSPGSPILSNTSTPQPSTPTAGEKSMNMSTDDEQIMLKGTELVEVIHLTENVSGPETTSPSEPDECTAALKSENHENVCEKKDD</sequence>
<feature type="compositionally biased region" description="Polar residues" evidence="1">
    <location>
        <begin position="28"/>
        <end position="38"/>
    </location>
</feature>
<gene>
    <name evidence="2" type="primary">LOC122145698</name>
</gene>
<dbReference type="GeneID" id="122145698"/>
<feature type="region of interest" description="Disordered" evidence="1">
    <location>
        <begin position="139"/>
        <end position="172"/>
    </location>
</feature>
<feature type="compositionally biased region" description="Polar residues" evidence="1">
    <location>
        <begin position="59"/>
        <end position="74"/>
    </location>
</feature>